<reference evidence="1 2" key="1">
    <citation type="submission" date="2017-05" db="EMBL/GenBank/DDBJ databases">
        <title>Complete and WGS of Bordetella genogroups.</title>
        <authorList>
            <person name="Spilker T."/>
            <person name="LiPuma J."/>
        </authorList>
    </citation>
    <scope>NUCLEOTIDE SEQUENCE [LARGE SCALE GENOMIC DNA]</scope>
    <source>
        <strain evidence="1 2">AU17610</strain>
    </source>
</reference>
<organism evidence="1 2">
    <name type="scientific">Bordetella genomosp. 1</name>
    <dbReference type="NCBI Taxonomy" id="1395607"/>
    <lineage>
        <taxon>Bacteria</taxon>
        <taxon>Pseudomonadati</taxon>
        <taxon>Pseudomonadota</taxon>
        <taxon>Betaproteobacteria</taxon>
        <taxon>Burkholderiales</taxon>
        <taxon>Alcaligenaceae</taxon>
        <taxon>Bordetella</taxon>
    </lineage>
</organism>
<dbReference type="RefSeq" id="WP_094825383.1">
    <property type="nucleotide sequence ID" value="NZ_NEVL01000002.1"/>
</dbReference>
<name>A0A261SPS6_9BORD</name>
<evidence type="ECO:0000313" key="1">
    <source>
        <dbReference type="EMBL" id="OZI39007.1"/>
    </source>
</evidence>
<comment type="caution">
    <text evidence="1">The sequence shown here is derived from an EMBL/GenBank/DDBJ whole genome shotgun (WGS) entry which is preliminary data.</text>
</comment>
<dbReference type="EMBL" id="NEVL01000002">
    <property type="protein sequence ID" value="OZI39007.1"/>
    <property type="molecule type" value="Genomic_DNA"/>
</dbReference>
<evidence type="ECO:0000313" key="2">
    <source>
        <dbReference type="Proteomes" id="UP000217005"/>
    </source>
</evidence>
<dbReference type="Proteomes" id="UP000217005">
    <property type="component" value="Unassembled WGS sequence"/>
</dbReference>
<protein>
    <submittedName>
        <fullName evidence="1">Uncharacterized protein</fullName>
    </submittedName>
</protein>
<sequence>MDTINDGGPAFPHTRVHFDTSGTRKDGMTLRDYFAAQALAGLAGRKFHAGDAGDGYAEWAASMAYEFADAMLAARGAR</sequence>
<dbReference type="AlphaFoldDB" id="A0A261SPS6"/>
<gene>
    <name evidence="1" type="ORF">CEG14_05580</name>
</gene>
<dbReference type="OrthoDB" id="7031433at2"/>
<accession>A0A261SPS6</accession>
<proteinExistence type="predicted"/>